<accession>A0ACB8BE27</accession>
<sequence>MSALGIASHMYLVSLPRREDRREQMERLRMAQNLEWTQVDAMDANDPAIERIFDHVEAQRHQLTEKAVRQGPFAGFRWPKNIDALSVSRDRLEPLESDLWVSASSHRRKRLPSRGAGVISARGRNLTCATEDHTISPFTSGLPDFRVLTPPKIACWNSHVSAIRKFIDNKNMTAVGDVAVIVEDDIDMEKNIRERLNSTWGSLPVGWDIVFLGHCWSNESFYPALPGHINASQLHSTRIHPSLAPKCTHAYALSRTGARRVLLHLRYPPFAYSRALDQAFSWLVESGRLRSYSVVPSVIVQRKTEKSDVMFGMGSDWRERLEHGVFGT</sequence>
<organism evidence="1 2">
    <name type="scientific">Leucogyrophana mollusca</name>
    <dbReference type="NCBI Taxonomy" id="85980"/>
    <lineage>
        <taxon>Eukaryota</taxon>
        <taxon>Fungi</taxon>
        <taxon>Dikarya</taxon>
        <taxon>Basidiomycota</taxon>
        <taxon>Agaricomycotina</taxon>
        <taxon>Agaricomycetes</taxon>
        <taxon>Agaricomycetidae</taxon>
        <taxon>Boletales</taxon>
        <taxon>Boletales incertae sedis</taxon>
        <taxon>Leucogyrophana</taxon>
    </lineage>
</organism>
<comment type="caution">
    <text evidence="1">The sequence shown here is derived from an EMBL/GenBank/DDBJ whole genome shotgun (WGS) entry which is preliminary data.</text>
</comment>
<evidence type="ECO:0000313" key="1">
    <source>
        <dbReference type="EMBL" id="KAH7923769.1"/>
    </source>
</evidence>
<dbReference type="EMBL" id="MU266443">
    <property type="protein sequence ID" value="KAH7923769.1"/>
    <property type="molecule type" value="Genomic_DNA"/>
</dbReference>
<gene>
    <name evidence="1" type="ORF">BV22DRAFT_1014704</name>
</gene>
<reference evidence="1" key="1">
    <citation type="journal article" date="2021" name="New Phytol.">
        <title>Evolutionary innovations through gain and loss of genes in the ectomycorrhizal Boletales.</title>
        <authorList>
            <person name="Wu G."/>
            <person name="Miyauchi S."/>
            <person name="Morin E."/>
            <person name="Kuo A."/>
            <person name="Drula E."/>
            <person name="Varga T."/>
            <person name="Kohler A."/>
            <person name="Feng B."/>
            <person name="Cao Y."/>
            <person name="Lipzen A."/>
            <person name="Daum C."/>
            <person name="Hundley H."/>
            <person name="Pangilinan J."/>
            <person name="Johnson J."/>
            <person name="Barry K."/>
            <person name="LaButti K."/>
            <person name="Ng V."/>
            <person name="Ahrendt S."/>
            <person name="Min B."/>
            <person name="Choi I.G."/>
            <person name="Park H."/>
            <person name="Plett J.M."/>
            <person name="Magnuson J."/>
            <person name="Spatafora J.W."/>
            <person name="Nagy L.G."/>
            <person name="Henrissat B."/>
            <person name="Grigoriev I.V."/>
            <person name="Yang Z.L."/>
            <person name="Xu J."/>
            <person name="Martin F.M."/>
        </authorList>
    </citation>
    <scope>NUCLEOTIDE SEQUENCE</scope>
    <source>
        <strain evidence="1">KUC20120723A-06</strain>
    </source>
</reference>
<name>A0ACB8BE27_9AGAM</name>
<proteinExistence type="predicted"/>
<evidence type="ECO:0000313" key="2">
    <source>
        <dbReference type="Proteomes" id="UP000790709"/>
    </source>
</evidence>
<dbReference type="Proteomes" id="UP000790709">
    <property type="component" value="Unassembled WGS sequence"/>
</dbReference>
<keyword evidence="2" id="KW-1185">Reference proteome</keyword>
<protein>
    <submittedName>
        <fullName evidence="1">Uncharacterized protein</fullName>
    </submittedName>
</protein>